<dbReference type="CTD" id="9816220"/>
<evidence type="ECO:0000256" key="1">
    <source>
        <dbReference type="SAM" id="Phobius"/>
    </source>
</evidence>
<feature type="transmembrane region" description="Helical" evidence="1">
    <location>
        <begin position="30"/>
        <end position="50"/>
    </location>
</feature>
<dbReference type="AlphaFoldDB" id="A0A6A5GM37"/>
<evidence type="ECO:0000313" key="2">
    <source>
        <dbReference type="EMBL" id="KAF1755369.1"/>
    </source>
</evidence>
<dbReference type="RefSeq" id="XP_003105275.2">
    <property type="nucleotide sequence ID" value="XM_003105227.2"/>
</dbReference>
<evidence type="ECO:0000313" key="3">
    <source>
        <dbReference type="Proteomes" id="UP000483820"/>
    </source>
</evidence>
<gene>
    <name evidence="2" type="ORF">GCK72_021938</name>
</gene>
<proteinExistence type="predicted"/>
<protein>
    <submittedName>
        <fullName evidence="2">Uncharacterized protein</fullName>
    </submittedName>
</protein>
<dbReference type="Proteomes" id="UP000483820">
    <property type="component" value="Chromosome V"/>
</dbReference>
<name>A0A6A5GM37_CAERE</name>
<accession>A0A6A5GM37</accession>
<reference evidence="2 3" key="1">
    <citation type="submission" date="2019-12" db="EMBL/GenBank/DDBJ databases">
        <title>Chromosome-level assembly of the Caenorhabditis remanei genome.</title>
        <authorList>
            <person name="Teterina A.A."/>
            <person name="Willis J.H."/>
            <person name="Phillips P.C."/>
        </authorList>
    </citation>
    <scope>NUCLEOTIDE SEQUENCE [LARGE SCALE GENOMIC DNA]</scope>
    <source>
        <strain evidence="2 3">PX506</strain>
        <tissue evidence="2">Whole organism</tissue>
    </source>
</reference>
<keyword evidence="1" id="KW-0812">Transmembrane</keyword>
<organism evidence="2 3">
    <name type="scientific">Caenorhabditis remanei</name>
    <name type="common">Caenorhabditis vulgaris</name>
    <dbReference type="NCBI Taxonomy" id="31234"/>
    <lineage>
        <taxon>Eukaryota</taxon>
        <taxon>Metazoa</taxon>
        <taxon>Ecdysozoa</taxon>
        <taxon>Nematoda</taxon>
        <taxon>Chromadorea</taxon>
        <taxon>Rhabditida</taxon>
        <taxon>Rhabditina</taxon>
        <taxon>Rhabditomorpha</taxon>
        <taxon>Rhabditoidea</taxon>
        <taxon>Rhabditidae</taxon>
        <taxon>Peloderinae</taxon>
        <taxon>Caenorhabditis</taxon>
    </lineage>
</organism>
<keyword evidence="1" id="KW-0472">Membrane</keyword>
<keyword evidence="1" id="KW-1133">Transmembrane helix</keyword>
<dbReference type="EMBL" id="WUAV01000005">
    <property type="protein sequence ID" value="KAF1755369.1"/>
    <property type="molecule type" value="Genomic_DNA"/>
</dbReference>
<sequence length="247" mass="29366">MCSVFQVLLKIAASRRNRKPPRNRPTGFTWIEIIFVLSVFACTLLTGLWISRHMENPLEDPRWKARSLPDDIEEPVKPSEFEFDMKKFLENKTLLINRALHEKETIENNHIIRNIKMTRLHHEQLFSVYEKYWDKWVPDPTRFEGVEEFLIASRFNGTIAEEYFYLDAPSFHKTEDGRMIIGYNTGTDGILRSLKVENCRYMTNSDCHDSEMELKDGDLYMREVMTGKTKEWRFTRVYYVPSSEFLD</sequence>
<dbReference type="KEGG" id="crq:GCK72_021938"/>
<comment type="caution">
    <text evidence="2">The sequence shown here is derived from an EMBL/GenBank/DDBJ whole genome shotgun (WGS) entry which is preliminary data.</text>
</comment>
<dbReference type="GeneID" id="9816220"/>